<keyword evidence="4" id="KW-0677">Repeat</keyword>
<dbReference type="CAZy" id="GT41">
    <property type="family name" value="Glycosyltransferase Family 41"/>
</dbReference>
<dbReference type="PANTHER" id="PTHR44835:SF1">
    <property type="entry name" value="PROTEIN O-GLCNAC TRANSFERASE"/>
    <property type="match status" value="1"/>
</dbReference>
<evidence type="ECO:0000313" key="8">
    <source>
        <dbReference type="EMBL" id="CAO90695.1"/>
    </source>
</evidence>
<evidence type="ECO:0000256" key="1">
    <source>
        <dbReference type="ARBA" id="ARBA00004922"/>
    </source>
</evidence>
<gene>
    <name evidence="8" type="ORF">IPF_2677</name>
</gene>
<evidence type="ECO:0000256" key="4">
    <source>
        <dbReference type="ARBA" id="ARBA00022737"/>
    </source>
</evidence>
<dbReference type="Gene3D" id="3.40.50.2000">
    <property type="entry name" value="Glycogen Phosphorylase B"/>
    <property type="match status" value="1"/>
</dbReference>
<dbReference type="Gene3D" id="3.40.50.150">
    <property type="entry name" value="Vaccinia Virus protein VP39"/>
    <property type="match status" value="2"/>
</dbReference>
<evidence type="ECO:0000259" key="6">
    <source>
        <dbReference type="Pfam" id="PF05050"/>
    </source>
</evidence>
<dbReference type="NCBIfam" id="TIGR01444">
    <property type="entry name" value="fkbM_fam"/>
    <property type="match status" value="2"/>
</dbReference>
<sequence length="1261" mass="142309">MSIVTVVSIIIKFTTMTIFLQTLKAQHFLDNIHITIAQIGSRKISGADDYSSQSWGIFAPNLTIYGFEADADECKRMNQNLKERNIRHQEKHIPIALSNTQGKSQLYVTKEKACSSLYEPNGNYASRFRSSLPEFLTLDYISEIETTTLDSFCASELIDTIDFLQVDVQGAELNIFQGAQQIIKNSTLAIQTEVEFAPIYKNQPLFADVDNHLRQQGFFLQELKELVWMSKKSFPGLGYNKTSLPPELKAGVPQHFSGQLLWSDAFYFQDLLSQPSSVSPEKLLKQACIADILYFPDYALELLEYLTVNYGSNPQYNFTEVINIGLSILKGNTSNNVAELTIPQSNIPNQGSAAQHKLKIGYVSPDFKRHPVGKFIAPIIKHHDHQKFEIYCYGEIRKVDEITEEIQSSCDHWRSTFGLADAEVIEQIKQDRIDILIDLAGHTDDNRLPIFFSKPAPIQASYLGYFATTGIPTIDYWITDHHLHPVDTEEKTSETIWRLPRCYVAYQPSPEALEVNPLPALSSEYITFGCLNNFSKLNPFLLSLWAKILQALPQSRLILKSHYHNLDDPEEKQSVELFLQEQGLNLEQVELIDSPTLAEDYFALYHRIDIHLDTFPYNGCTTTCDALWMGVPVLTLAGDRKIQRMGNSLLQAIGLGDWIAHSPEEYVNKAITFAQDLEAIAQLRTSLRERFQKSQLGDIEGLTLALENAYQQMWKKLEQEKIQPLESGDQQISAMRSQTETQSPLNYYSQYVQKNCPQITSEDCDQLLAFADNTNWNQPTTLREWNNVAVIMLIEAEETQDIAFRKQLLNNAIAVLEQGKAHPLAAVHLALIYSLIGDYSKAYVLAYSVFVGILDPAFRKTASNKGLVYLPSTARTLLNKAEYLEKILAAENCYEQILFLCAEVLNLSQPYFYNASGQDTLQLISQSLATSPIVQLQLGIARFCGQKWDGIFYLLKAHQINPNYAPSIQALYLAYRNLPEAKAAEYWLQQGVTHFNPNSPDVGEWIWTQARPENPFTYVPYDNLILTVEANLKSITTAVLLAQGDWFEAEMELWRTQIRPDMTVIDVGANVGVYTFSAAQRVGETGKVIAIEPFKACVNCLQETSRINQLPWVKIYEAAASDHCGSAKLSLHNASELNEVISDNSPSSDSANTVTIQCLTLDSLIETENLTRVDWLKIDAEGHEIKVLQGAERLLTEFKPNIIYENIAGAHGSNGAIMEYIQAKGYQVYSYRPYIQELVPVTDANQLNSQLNLIAVYNPNK</sequence>
<protein>
    <submittedName>
        <fullName evidence="8">Genome sequencing data, contig C315</fullName>
    </submittedName>
</protein>
<name>A8YHX7_MICA7</name>
<dbReference type="InterPro" id="IPR029063">
    <property type="entry name" value="SAM-dependent_MTases_sf"/>
</dbReference>
<evidence type="ECO:0000259" key="7">
    <source>
        <dbReference type="Pfam" id="PF13844"/>
    </source>
</evidence>
<keyword evidence="2" id="KW-0328">Glycosyltransferase</keyword>
<feature type="domain" description="O-GlcNAc transferase C-terminal" evidence="7">
    <location>
        <begin position="345"/>
        <end position="503"/>
    </location>
</feature>
<dbReference type="EMBL" id="AM778945">
    <property type="protein sequence ID" value="CAO90695.1"/>
    <property type="molecule type" value="Genomic_DNA"/>
</dbReference>
<comment type="pathway">
    <text evidence="1">Protein modification; protein glycosylation.</text>
</comment>
<proteinExistence type="predicted"/>
<dbReference type="Gene3D" id="3.40.50.11380">
    <property type="match status" value="1"/>
</dbReference>
<keyword evidence="5" id="KW-0802">TPR repeat</keyword>
<dbReference type="Pfam" id="PF05050">
    <property type="entry name" value="Methyltransf_21"/>
    <property type="match status" value="2"/>
</dbReference>
<dbReference type="SUPFAM" id="SSF53335">
    <property type="entry name" value="S-adenosyl-L-methionine-dependent methyltransferases"/>
    <property type="match status" value="2"/>
</dbReference>
<reference evidence="8" key="1">
    <citation type="submission" date="2007-08" db="EMBL/GenBank/DDBJ databases">
        <authorList>
            <person name="Frangeul L."/>
        </authorList>
    </citation>
    <scope>NUCLEOTIDE SEQUENCE</scope>
    <source>
        <strain evidence="8">PCC 7806</strain>
    </source>
</reference>
<evidence type="ECO:0000256" key="5">
    <source>
        <dbReference type="ARBA" id="ARBA00022803"/>
    </source>
</evidence>
<dbReference type="GO" id="GO:0016757">
    <property type="term" value="F:glycosyltransferase activity"/>
    <property type="evidence" value="ECO:0007669"/>
    <property type="project" value="UniProtKB-KW"/>
</dbReference>
<dbReference type="PANTHER" id="PTHR44835">
    <property type="entry name" value="UDP-N-ACETYLGLUCOSAMINE--PEPTIDE N-ACETYLGLUCOSAMINYLTRANSFERASE SPINDLY-RELATED"/>
    <property type="match status" value="1"/>
</dbReference>
<evidence type="ECO:0000256" key="3">
    <source>
        <dbReference type="ARBA" id="ARBA00022679"/>
    </source>
</evidence>
<feature type="domain" description="Methyltransferase FkbM" evidence="6">
    <location>
        <begin position="64"/>
        <end position="218"/>
    </location>
</feature>
<dbReference type="InterPro" id="IPR006342">
    <property type="entry name" value="FkbM_mtfrase"/>
</dbReference>
<keyword evidence="3" id="KW-0808">Transferase</keyword>
<feature type="domain" description="O-GlcNAc transferase C-terminal" evidence="7">
    <location>
        <begin position="521"/>
        <end position="700"/>
    </location>
</feature>
<organism evidence="8">
    <name type="scientific">Microcystis aeruginosa (strain PCC 7806)</name>
    <dbReference type="NCBI Taxonomy" id="267872"/>
    <lineage>
        <taxon>Bacteria</taxon>
        <taxon>Bacillati</taxon>
        <taxon>Cyanobacteriota</taxon>
        <taxon>Cyanophyceae</taxon>
        <taxon>Oscillatoriophycideae</taxon>
        <taxon>Chroococcales</taxon>
        <taxon>Microcystaceae</taxon>
        <taxon>Microcystis</taxon>
    </lineage>
</organism>
<dbReference type="InterPro" id="IPR029489">
    <property type="entry name" value="OGT/SEC/SPY_C"/>
</dbReference>
<dbReference type="AlphaFoldDB" id="A8YHX7"/>
<accession>A8YHX7</accession>
<dbReference type="Pfam" id="PF13844">
    <property type="entry name" value="Glyco_transf_41"/>
    <property type="match status" value="2"/>
</dbReference>
<dbReference type="InterPro" id="IPR051939">
    <property type="entry name" value="Glycosyltr_41/O-GlcNAc_trsf"/>
</dbReference>
<feature type="domain" description="Methyltransferase FkbM" evidence="6">
    <location>
        <begin position="1066"/>
        <end position="1228"/>
    </location>
</feature>
<evidence type="ECO:0000256" key="2">
    <source>
        <dbReference type="ARBA" id="ARBA00022676"/>
    </source>
</evidence>